<dbReference type="EMBL" id="JAERTX010000023">
    <property type="protein sequence ID" value="MBM9461718.1"/>
    <property type="molecule type" value="Genomic_DNA"/>
</dbReference>
<organism evidence="4 5">
    <name type="scientific">Nocardioides faecalis</name>
    <dbReference type="NCBI Taxonomy" id="2803858"/>
    <lineage>
        <taxon>Bacteria</taxon>
        <taxon>Bacillati</taxon>
        <taxon>Actinomycetota</taxon>
        <taxon>Actinomycetes</taxon>
        <taxon>Propionibacteriales</taxon>
        <taxon>Nocardioidaceae</taxon>
        <taxon>Nocardioides</taxon>
    </lineage>
</organism>
<name>A0A938Y7W3_9ACTN</name>
<dbReference type="Gene3D" id="2.60.200.20">
    <property type="match status" value="1"/>
</dbReference>
<evidence type="ECO:0000259" key="3">
    <source>
        <dbReference type="PROSITE" id="PS50006"/>
    </source>
</evidence>
<keyword evidence="1" id="KW-0597">Phosphoprotein</keyword>
<dbReference type="Pfam" id="PF00498">
    <property type="entry name" value="FHA"/>
    <property type="match status" value="1"/>
</dbReference>
<dbReference type="AlphaFoldDB" id="A0A938Y7W3"/>
<dbReference type="Proteomes" id="UP000663791">
    <property type="component" value="Unassembled WGS sequence"/>
</dbReference>
<feature type="compositionally biased region" description="Pro residues" evidence="2">
    <location>
        <begin position="1"/>
        <end position="21"/>
    </location>
</feature>
<keyword evidence="5" id="KW-1185">Reference proteome</keyword>
<dbReference type="PROSITE" id="PS50006">
    <property type="entry name" value="FHA_DOMAIN"/>
    <property type="match status" value="1"/>
</dbReference>
<evidence type="ECO:0000313" key="4">
    <source>
        <dbReference type="EMBL" id="MBM9461718.1"/>
    </source>
</evidence>
<dbReference type="SUPFAM" id="SSF49879">
    <property type="entry name" value="SMAD/FHA domain"/>
    <property type="match status" value="1"/>
</dbReference>
<proteinExistence type="predicted"/>
<protein>
    <submittedName>
        <fullName evidence="4">FHA domain-containing protein</fullName>
    </submittedName>
</protein>
<comment type="caution">
    <text evidence="4">The sequence shown here is derived from an EMBL/GenBank/DDBJ whole genome shotgun (WGS) entry which is preliminary data.</text>
</comment>
<feature type="domain" description="FHA" evidence="3">
    <location>
        <begin position="103"/>
        <end position="156"/>
    </location>
</feature>
<dbReference type="InterPro" id="IPR000253">
    <property type="entry name" value="FHA_dom"/>
</dbReference>
<dbReference type="InterPro" id="IPR008984">
    <property type="entry name" value="SMAD_FHA_dom_sf"/>
</dbReference>
<feature type="region of interest" description="Disordered" evidence="2">
    <location>
        <begin position="1"/>
        <end position="77"/>
    </location>
</feature>
<reference evidence="4" key="1">
    <citation type="submission" date="2021-01" db="EMBL/GenBank/DDBJ databases">
        <title>Novel species in genus Nocardioides.</title>
        <authorList>
            <person name="Zhang G."/>
        </authorList>
    </citation>
    <scope>NUCLEOTIDE SEQUENCE</scope>
    <source>
        <strain evidence="4">Zg-536</strain>
    </source>
</reference>
<feature type="compositionally biased region" description="Pro residues" evidence="2">
    <location>
        <begin position="46"/>
        <end position="69"/>
    </location>
</feature>
<dbReference type="RefSeq" id="WP_205293039.1">
    <property type="nucleotide sequence ID" value="NZ_JAERTX010000023.1"/>
</dbReference>
<accession>A0A938Y7W3</accession>
<evidence type="ECO:0000256" key="1">
    <source>
        <dbReference type="ARBA" id="ARBA00022553"/>
    </source>
</evidence>
<sequence length="202" mass="20450">PAPAQPAPAQPVPAEPAPAEPAPADDDFPSDHDGLTVTAARLGSVLPPPPAPAVPPAPRPAPPAAPPSAYPSAYPSAQVPSAPGPVAVLQVSGKPDLVVHRTVLIGRAPQPHRSGSAALPALVVVDDPYVSGTHLEVIRRDAMVLVIDRSSNGTLVKLPGRVAERLVKGVATPVVDGTVLTLSDRVTATVRIEAPGPGGARW</sequence>
<feature type="non-terminal residue" evidence="4">
    <location>
        <position position="1"/>
    </location>
</feature>
<evidence type="ECO:0000256" key="2">
    <source>
        <dbReference type="SAM" id="MobiDB-lite"/>
    </source>
</evidence>
<evidence type="ECO:0000313" key="5">
    <source>
        <dbReference type="Proteomes" id="UP000663791"/>
    </source>
</evidence>
<gene>
    <name evidence="4" type="ORF">JK386_17630</name>
</gene>